<feature type="transmembrane region" description="Helical" evidence="1">
    <location>
        <begin position="50"/>
        <end position="73"/>
    </location>
</feature>
<keyword evidence="1" id="KW-0812">Transmembrane</keyword>
<feature type="transmembrane region" description="Helical" evidence="1">
    <location>
        <begin position="12"/>
        <end position="30"/>
    </location>
</feature>
<comment type="caution">
    <text evidence="2">The sequence shown here is derived from an EMBL/GenBank/DDBJ whole genome shotgun (WGS) entry which is preliminary data.</text>
</comment>
<sequence>MLGKLRKYIITGLLIWIPLGITIFVIKLLVNLMDNTIVLLPPAWRPEALFGFNVPGLGIVISAMIIFITGFFLTNLAGKRIIHFWENLLDRIPLVRSIYSSVKQVTSTILSSDSNTFNEVLLIQYPRLGVWTICFKTNDSPKIFSDATGQDLITVFVPTTPNPTSGFILLVPKDEVKKMDMDVEDALKLVMSLGVVTPERNAKITTQRSE</sequence>
<name>A0A4R1F804_9GAMM</name>
<dbReference type="PANTHER" id="PTHR31876:SF26">
    <property type="entry name" value="PROTEIN LIKE COV 2"/>
    <property type="match status" value="1"/>
</dbReference>
<dbReference type="AlphaFoldDB" id="A0A4R1F804"/>
<keyword evidence="1" id="KW-0472">Membrane</keyword>
<gene>
    <name evidence="2" type="ORF">EV695_1329</name>
</gene>
<dbReference type="OrthoDB" id="9780267at2"/>
<keyword evidence="1" id="KW-1133">Transmembrane helix</keyword>
<organism evidence="2 3">
    <name type="scientific">Cocleimonas flava</name>
    <dbReference type="NCBI Taxonomy" id="634765"/>
    <lineage>
        <taxon>Bacteria</taxon>
        <taxon>Pseudomonadati</taxon>
        <taxon>Pseudomonadota</taxon>
        <taxon>Gammaproteobacteria</taxon>
        <taxon>Thiotrichales</taxon>
        <taxon>Thiotrichaceae</taxon>
        <taxon>Cocleimonas</taxon>
    </lineage>
</organism>
<evidence type="ECO:0000313" key="3">
    <source>
        <dbReference type="Proteomes" id="UP000294887"/>
    </source>
</evidence>
<protein>
    <submittedName>
        <fullName evidence="2">Putative membrane protein</fullName>
    </submittedName>
</protein>
<dbReference type="Proteomes" id="UP000294887">
    <property type="component" value="Unassembled WGS sequence"/>
</dbReference>
<proteinExistence type="predicted"/>
<dbReference type="InterPro" id="IPR007462">
    <property type="entry name" value="COV1-like"/>
</dbReference>
<evidence type="ECO:0000313" key="2">
    <source>
        <dbReference type="EMBL" id="TCJ86831.1"/>
    </source>
</evidence>
<dbReference type="Pfam" id="PF04367">
    <property type="entry name" value="DUF502"/>
    <property type="match status" value="1"/>
</dbReference>
<keyword evidence="3" id="KW-1185">Reference proteome</keyword>
<dbReference type="RefSeq" id="WP_131905162.1">
    <property type="nucleotide sequence ID" value="NZ_BAAAFU010000004.1"/>
</dbReference>
<accession>A0A4R1F804</accession>
<reference evidence="2 3" key="1">
    <citation type="submission" date="2019-03" db="EMBL/GenBank/DDBJ databases">
        <title>Genomic Encyclopedia of Type Strains, Phase IV (KMG-IV): sequencing the most valuable type-strain genomes for metagenomic binning, comparative biology and taxonomic classification.</title>
        <authorList>
            <person name="Goeker M."/>
        </authorList>
    </citation>
    <scope>NUCLEOTIDE SEQUENCE [LARGE SCALE GENOMIC DNA]</scope>
    <source>
        <strain evidence="2 3">DSM 24830</strain>
    </source>
</reference>
<evidence type="ECO:0000256" key="1">
    <source>
        <dbReference type="SAM" id="Phobius"/>
    </source>
</evidence>
<dbReference type="EMBL" id="SMFQ01000003">
    <property type="protein sequence ID" value="TCJ86831.1"/>
    <property type="molecule type" value="Genomic_DNA"/>
</dbReference>
<dbReference type="PANTHER" id="PTHR31876">
    <property type="entry name" value="COV-LIKE PROTEIN 1"/>
    <property type="match status" value="1"/>
</dbReference>